<dbReference type="InterPro" id="IPR031857">
    <property type="entry name" value="Integrase_SSV1_C"/>
</dbReference>
<evidence type="ECO:0000259" key="2">
    <source>
        <dbReference type="Pfam" id="PF16795"/>
    </source>
</evidence>
<dbReference type="AlphaFoldDB" id="U1N8P6"/>
<evidence type="ECO:0000313" key="4">
    <source>
        <dbReference type="Proteomes" id="UP000030649"/>
    </source>
</evidence>
<evidence type="ECO:0000256" key="1">
    <source>
        <dbReference type="ARBA" id="ARBA00023172"/>
    </source>
</evidence>
<name>U1N8P6_9EURY</name>
<feature type="domain" description="Integrase SSV1 C-terminal" evidence="2">
    <location>
        <begin position="12"/>
        <end position="55"/>
    </location>
</feature>
<sequence>MFQKISDESGMKITPQVLRRWLASKMASLGVDSNYIDAFAGRVPESVLEKHYLDYSPQKLNQIYDDAGFTVLD</sequence>
<dbReference type="GO" id="GO:0006310">
    <property type="term" value="P:DNA recombination"/>
    <property type="evidence" value="ECO:0007669"/>
    <property type="project" value="UniProtKB-KW"/>
</dbReference>
<dbReference type="GO" id="GO:0003677">
    <property type="term" value="F:DNA binding"/>
    <property type="evidence" value="ECO:0007669"/>
    <property type="project" value="InterPro"/>
</dbReference>
<dbReference type="HOGENOM" id="CLU_2695684_0_0_2"/>
<dbReference type="InterPro" id="IPR013762">
    <property type="entry name" value="Integrase-like_cat_sf"/>
</dbReference>
<protein>
    <recommendedName>
        <fullName evidence="2">Integrase SSV1 C-terminal domain-containing protein</fullName>
    </recommendedName>
</protein>
<organism evidence="3 4">
    <name type="scientific">Haloquadratum walsbyi J07HQW1</name>
    <dbReference type="NCBI Taxonomy" id="1238424"/>
    <lineage>
        <taxon>Archaea</taxon>
        <taxon>Methanobacteriati</taxon>
        <taxon>Methanobacteriota</taxon>
        <taxon>Stenosarchaea group</taxon>
        <taxon>Halobacteria</taxon>
        <taxon>Halobacteriales</taxon>
        <taxon>Haloferacaceae</taxon>
        <taxon>Haloquadratum</taxon>
    </lineage>
</organism>
<dbReference type="SUPFAM" id="SSF56349">
    <property type="entry name" value="DNA breaking-rejoining enzymes"/>
    <property type="match status" value="1"/>
</dbReference>
<dbReference type="Gene3D" id="1.10.443.10">
    <property type="entry name" value="Intergrase catalytic core"/>
    <property type="match status" value="1"/>
</dbReference>
<dbReference type="EMBL" id="KE356560">
    <property type="protein sequence ID" value="ERG92878.1"/>
    <property type="molecule type" value="Genomic_DNA"/>
</dbReference>
<keyword evidence="1" id="KW-0233">DNA recombination</keyword>
<dbReference type="Pfam" id="PF16795">
    <property type="entry name" value="Phage_integr_3"/>
    <property type="match status" value="1"/>
</dbReference>
<gene>
    <name evidence="3" type="ORF">J07HQW1_02927</name>
</gene>
<accession>U1N8P6</accession>
<dbReference type="GO" id="GO:0015074">
    <property type="term" value="P:DNA integration"/>
    <property type="evidence" value="ECO:0007669"/>
    <property type="project" value="InterPro"/>
</dbReference>
<dbReference type="InterPro" id="IPR011010">
    <property type="entry name" value="DNA_brk_join_enz"/>
</dbReference>
<proteinExistence type="predicted"/>
<reference evidence="3 4" key="1">
    <citation type="journal article" date="2013" name="PLoS ONE">
        <title>Assembly-driven community genomics of a hypersaline microbial ecosystem.</title>
        <authorList>
            <person name="Podell S."/>
            <person name="Ugalde J.A."/>
            <person name="Narasingarao P."/>
            <person name="Banfield J.F."/>
            <person name="Heidelberg K.B."/>
            <person name="Allen E.E."/>
        </authorList>
    </citation>
    <scope>NUCLEOTIDE SEQUENCE [LARGE SCALE GENOMIC DNA]</scope>
    <source>
        <strain evidence="4">J07HQW1</strain>
    </source>
</reference>
<evidence type="ECO:0000313" key="3">
    <source>
        <dbReference type="EMBL" id="ERG92878.1"/>
    </source>
</evidence>
<dbReference type="Proteomes" id="UP000030649">
    <property type="component" value="Unassembled WGS sequence"/>
</dbReference>